<evidence type="ECO:0000313" key="3">
    <source>
        <dbReference type="EMBL" id="DAC81197.1"/>
    </source>
</evidence>
<feature type="domain" description="WH2" evidence="2">
    <location>
        <begin position="476"/>
        <end position="493"/>
    </location>
</feature>
<proteinExistence type="predicted"/>
<evidence type="ECO:0000256" key="1">
    <source>
        <dbReference type="SAM" id="MobiDB-lite"/>
    </source>
</evidence>
<feature type="region of interest" description="Disordered" evidence="1">
    <location>
        <begin position="28"/>
        <end position="60"/>
    </location>
</feature>
<name>A0A6F9F0I7_9VIRU</name>
<dbReference type="EMBL" id="BK011020">
    <property type="protein sequence ID" value="DAC81197.1"/>
    <property type="molecule type" value="Genomic_DNA"/>
</dbReference>
<feature type="region of interest" description="Disordered" evidence="1">
    <location>
        <begin position="415"/>
        <end position="475"/>
    </location>
</feature>
<accession>A0A6F9F0I7</accession>
<dbReference type="GO" id="GO:0003779">
    <property type="term" value="F:actin binding"/>
    <property type="evidence" value="ECO:0007669"/>
    <property type="project" value="InterPro"/>
</dbReference>
<feature type="compositionally biased region" description="Low complexity" evidence="1">
    <location>
        <begin position="449"/>
        <end position="459"/>
    </location>
</feature>
<dbReference type="PROSITE" id="PS51082">
    <property type="entry name" value="WH2"/>
    <property type="match status" value="1"/>
</dbReference>
<sequence>MYMCIVVLYSAIYRMVRKLRTKTLRAAKIRKKKHTKQNGTAKTNVKDKPSTAMSTRRTTHLQRARTYTVTPRSKLTALAKPEINVNVSVPVTQSQKQKIVPDMQVVNSKTNTADVKPTDSSSFLGRALATVGKVALPLATGSALSMFGVPQPIGSMVGSAISGFATGTEPAVPYTDIAPDTSSTWLTWAKSLVPAAGIALLAGKRGSGYNIYEGMPDNKHHVYKRVKKIRFTHRSQKAIRRKLTPVRTPTQYKLLLNKGVHTVTQVSPITTAINKALLKATQLSPVVRGTPDITVHNQLPEHPKPQVAENTITDNTDNSDTNDYFEQASNQYDPTIADMFHPEQPLDTDHNMLDTPIPLQQDEDVFPPPPSPVINSELDEEVSQYMDTHALQDRVSPLFYSPTNTPSPIASPIPSTFNMFPPIAPPPPPPAPPPPAPAPSQGIFASYNPLSLLSSILPSKNHPEEPAPAPPQQQDSRSLLLNQIKAGVPLRKVSNMKHNTPRAPNGDIMKSLMNNLEIRRGSIAGSPTPDINDLEDW</sequence>
<evidence type="ECO:0000259" key="2">
    <source>
        <dbReference type="PROSITE" id="PS51082"/>
    </source>
</evidence>
<reference evidence="3" key="1">
    <citation type="journal article" date="2020" name="J. ISSAAS">
        <title>Identification of Adomavirus Virion Proteins.</title>
        <authorList>
            <person name="Welch N.L."/>
            <person name="Tisza M.J."/>
            <person name="Starrett G.J."/>
            <person name="Belford A.K."/>
            <person name="Pastrana D.V."/>
            <person name="Pang Y.-Y.S."/>
            <person name="Schiller J.T."/>
            <person name="An P."/>
            <person name="Cantolupo P.G."/>
            <person name="Pipas J.M."/>
            <person name="Koda S."/>
            <person name="Subramaniam K."/>
            <person name="Waltzek T.B."/>
            <person name="Bian C."/>
            <person name="Shi Q."/>
            <person name="Ruan Z."/>
            <person name="Ng T.F.F."/>
            <person name="Buck C.B."/>
        </authorList>
    </citation>
    <scope>NUCLEOTIDE SEQUENCE</scope>
    <source>
        <strain evidence="3">8743</strain>
    </source>
</reference>
<feature type="compositionally biased region" description="Pro residues" evidence="1">
    <location>
        <begin position="422"/>
        <end position="438"/>
    </location>
</feature>
<feature type="compositionally biased region" description="Low complexity" evidence="1">
    <location>
        <begin position="310"/>
        <end position="319"/>
    </location>
</feature>
<dbReference type="InterPro" id="IPR003124">
    <property type="entry name" value="WH2_dom"/>
</dbReference>
<organism evidence="3">
    <name type="scientific">Swordtail adomavirus 1</name>
    <dbReference type="NCBI Taxonomy" id="2609876"/>
    <lineage>
        <taxon>Viruses</taxon>
        <taxon>Adomaviruses</taxon>
    </lineage>
</organism>
<protein>
    <submittedName>
        <fullName evidence="3">LO2-3</fullName>
    </submittedName>
</protein>
<feature type="region of interest" description="Disordered" evidence="1">
    <location>
        <begin position="295"/>
        <end position="319"/>
    </location>
</feature>